<sequence length="404" mass="44364">MSEANIQSLAKTSWRFWRRWTSGRSTPAKTAGVEDHPGALLPRQTGFAIRIDKVEQDFGSFAALRDVSLDIRPGELVALLGPSGSGKTTLLRVIAGLNAPDRGAVYFDGEDATLLPVQDRRVGFVFQNYALFKHMTVADNIAYGLSVRPRRLRPSKAQIDAKVVELLKFVQLEGLGARYPAQLSGGQRQRVALARALAIEPRVLLLDEPFGALDARVRKDLRHWLRQVRHEIGLTTVFVTHDQDEAMELADRVVVLNEGRIEQVGTPAELYDQPASPFVISFVGEAIALPVEVEAGLVKFQGRELTIDTRGLQNGPAKVYFRPSDMAVAADGLGEIEGHVESVRRTPGGVRATIAIEGYDQTLEIDAPVERAARLGERVPISLSKARVFPVERKRQRTKVAAGA</sequence>
<evidence type="ECO:0000256" key="2">
    <source>
        <dbReference type="ARBA" id="ARBA00022448"/>
    </source>
</evidence>
<evidence type="ECO:0000256" key="1">
    <source>
        <dbReference type="ARBA" id="ARBA00005417"/>
    </source>
</evidence>
<name>A0A6B8M6Z4_9HYPH</name>
<dbReference type="KEGG" id="mpar:F7D14_07995"/>
<comment type="similarity">
    <text evidence="1">Belongs to the ABC transporter superfamily.</text>
</comment>
<dbReference type="CDD" id="cd03296">
    <property type="entry name" value="ABC_CysA_sulfate_importer"/>
    <property type="match status" value="1"/>
</dbReference>
<dbReference type="SMART" id="SM00382">
    <property type="entry name" value="AAA"/>
    <property type="match status" value="1"/>
</dbReference>
<dbReference type="GO" id="GO:0005524">
    <property type="term" value="F:ATP binding"/>
    <property type="evidence" value="ECO:0007669"/>
    <property type="project" value="UniProtKB-KW"/>
</dbReference>
<dbReference type="PROSITE" id="PS00211">
    <property type="entry name" value="ABC_TRANSPORTER_1"/>
    <property type="match status" value="1"/>
</dbReference>
<reference evidence="8 9" key="1">
    <citation type="submission" date="2019-09" db="EMBL/GenBank/DDBJ databases">
        <title>Isolation and complete genome sequencing of Methylocystis species.</title>
        <authorList>
            <person name="Rumah B.L."/>
            <person name="Stead C.E."/>
            <person name="Stevens B.C."/>
            <person name="Minton N.P."/>
            <person name="Grosse-Honebrink A."/>
            <person name="Zhang Y."/>
        </authorList>
    </citation>
    <scope>NUCLEOTIDE SEQUENCE [LARGE SCALE GENOMIC DNA]</scope>
    <source>
        <strain evidence="8 9">BRCS2</strain>
    </source>
</reference>
<dbReference type="Gene3D" id="3.40.50.300">
    <property type="entry name" value="P-loop containing nucleotide triphosphate hydrolases"/>
    <property type="match status" value="1"/>
</dbReference>
<keyword evidence="2" id="KW-0813">Transport</keyword>
<dbReference type="GO" id="GO:0016887">
    <property type="term" value="F:ATP hydrolysis activity"/>
    <property type="evidence" value="ECO:0007669"/>
    <property type="project" value="InterPro"/>
</dbReference>
<dbReference type="PANTHER" id="PTHR42781">
    <property type="entry name" value="SPERMIDINE/PUTRESCINE IMPORT ATP-BINDING PROTEIN POTA"/>
    <property type="match status" value="1"/>
</dbReference>
<dbReference type="NCBIfam" id="TIGR00968">
    <property type="entry name" value="3a0106s01"/>
    <property type="match status" value="1"/>
</dbReference>
<dbReference type="InterPro" id="IPR003439">
    <property type="entry name" value="ABC_transporter-like_ATP-bd"/>
</dbReference>
<keyword evidence="5" id="KW-1278">Translocase</keyword>
<dbReference type="EMBL" id="CP044331">
    <property type="protein sequence ID" value="QGM97419.1"/>
    <property type="molecule type" value="Genomic_DNA"/>
</dbReference>
<evidence type="ECO:0000313" key="9">
    <source>
        <dbReference type="Proteomes" id="UP000422569"/>
    </source>
</evidence>
<dbReference type="InterPro" id="IPR005666">
    <property type="entry name" value="Sulph_transpt1"/>
</dbReference>
<dbReference type="InterPro" id="IPR017871">
    <property type="entry name" value="ABC_transporter-like_CS"/>
</dbReference>
<dbReference type="PROSITE" id="PS50893">
    <property type="entry name" value="ABC_TRANSPORTER_2"/>
    <property type="match status" value="1"/>
</dbReference>
<dbReference type="PANTHER" id="PTHR42781:SF4">
    <property type="entry name" value="SPERMIDINE_PUTRESCINE IMPORT ATP-BINDING PROTEIN POTA"/>
    <property type="match status" value="1"/>
</dbReference>
<evidence type="ECO:0000256" key="6">
    <source>
        <dbReference type="ARBA" id="ARBA00023032"/>
    </source>
</evidence>
<dbReference type="InterPro" id="IPR003593">
    <property type="entry name" value="AAA+_ATPase"/>
</dbReference>
<dbReference type="SUPFAM" id="SSF50331">
    <property type="entry name" value="MOP-like"/>
    <property type="match status" value="1"/>
</dbReference>
<dbReference type="GO" id="GO:0015697">
    <property type="term" value="P:quaternary ammonium group transport"/>
    <property type="evidence" value="ECO:0007669"/>
    <property type="project" value="UniProtKB-ARBA"/>
</dbReference>
<dbReference type="InterPro" id="IPR050093">
    <property type="entry name" value="ABC_SmlMolc_Importer"/>
</dbReference>
<dbReference type="SUPFAM" id="SSF52540">
    <property type="entry name" value="P-loop containing nucleoside triphosphate hydrolases"/>
    <property type="match status" value="1"/>
</dbReference>
<protein>
    <submittedName>
        <fullName evidence="8">Sulfate/molybdate ABC transporter ATP-binding protein</fullName>
    </submittedName>
</protein>
<dbReference type="AlphaFoldDB" id="A0A6B8M6Z4"/>
<dbReference type="InterPro" id="IPR008995">
    <property type="entry name" value="Mo/tungstate-bd_C_term_dom"/>
</dbReference>
<dbReference type="Pfam" id="PF00005">
    <property type="entry name" value="ABC_tran"/>
    <property type="match status" value="1"/>
</dbReference>
<evidence type="ECO:0000256" key="3">
    <source>
        <dbReference type="ARBA" id="ARBA00022741"/>
    </source>
</evidence>
<evidence type="ECO:0000313" key="8">
    <source>
        <dbReference type="EMBL" id="QGM97419.1"/>
    </source>
</evidence>
<proteinExistence type="inferred from homology"/>
<dbReference type="FunFam" id="3.40.50.300:FF:000425">
    <property type="entry name" value="Probable ABC transporter, ATP-binding subunit"/>
    <property type="match status" value="1"/>
</dbReference>
<keyword evidence="4 8" id="KW-0067">ATP-binding</keyword>
<evidence type="ECO:0000256" key="5">
    <source>
        <dbReference type="ARBA" id="ARBA00022967"/>
    </source>
</evidence>
<evidence type="ECO:0000259" key="7">
    <source>
        <dbReference type="PROSITE" id="PS50893"/>
    </source>
</evidence>
<dbReference type="RefSeq" id="WP_016920823.1">
    <property type="nucleotide sequence ID" value="NZ_CP044331.1"/>
</dbReference>
<evidence type="ECO:0000256" key="4">
    <source>
        <dbReference type="ARBA" id="ARBA00022840"/>
    </source>
</evidence>
<dbReference type="InterPro" id="IPR027417">
    <property type="entry name" value="P-loop_NTPase"/>
</dbReference>
<dbReference type="GO" id="GO:0043190">
    <property type="term" value="C:ATP-binding cassette (ABC) transporter complex"/>
    <property type="evidence" value="ECO:0007669"/>
    <property type="project" value="InterPro"/>
</dbReference>
<accession>A0A6B8M6Z4</accession>
<keyword evidence="9" id="KW-1185">Reference proteome</keyword>
<dbReference type="Proteomes" id="UP000422569">
    <property type="component" value="Chromosome"/>
</dbReference>
<organism evidence="8 9">
    <name type="scientific">Methylocystis parvus</name>
    <dbReference type="NCBI Taxonomy" id="134"/>
    <lineage>
        <taxon>Bacteria</taxon>
        <taxon>Pseudomonadati</taxon>
        <taxon>Pseudomonadota</taxon>
        <taxon>Alphaproteobacteria</taxon>
        <taxon>Hyphomicrobiales</taxon>
        <taxon>Methylocystaceae</taxon>
        <taxon>Methylocystis</taxon>
    </lineage>
</organism>
<gene>
    <name evidence="8" type="ORF">F7D14_07995</name>
</gene>
<feature type="domain" description="ABC transporter" evidence="7">
    <location>
        <begin position="49"/>
        <end position="283"/>
    </location>
</feature>
<keyword evidence="6" id="KW-0764">Sulfate transport</keyword>
<dbReference type="GO" id="GO:0015419">
    <property type="term" value="F:ABC-type sulfate transporter activity"/>
    <property type="evidence" value="ECO:0007669"/>
    <property type="project" value="InterPro"/>
</dbReference>
<keyword evidence="3" id="KW-0547">Nucleotide-binding</keyword>